<organism evidence="1 2">
    <name type="scientific">Catharanthus roseus</name>
    <name type="common">Madagascar periwinkle</name>
    <name type="synonym">Vinca rosea</name>
    <dbReference type="NCBI Taxonomy" id="4058"/>
    <lineage>
        <taxon>Eukaryota</taxon>
        <taxon>Viridiplantae</taxon>
        <taxon>Streptophyta</taxon>
        <taxon>Embryophyta</taxon>
        <taxon>Tracheophyta</taxon>
        <taxon>Spermatophyta</taxon>
        <taxon>Magnoliopsida</taxon>
        <taxon>eudicotyledons</taxon>
        <taxon>Gunneridae</taxon>
        <taxon>Pentapetalae</taxon>
        <taxon>asterids</taxon>
        <taxon>lamiids</taxon>
        <taxon>Gentianales</taxon>
        <taxon>Apocynaceae</taxon>
        <taxon>Rauvolfioideae</taxon>
        <taxon>Vinceae</taxon>
        <taxon>Catharanthinae</taxon>
        <taxon>Catharanthus</taxon>
    </lineage>
</organism>
<dbReference type="EMBL" id="CM044704">
    <property type="protein sequence ID" value="KAI5665800.1"/>
    <property type="molecule type" value="Genomic_DNA"/>
</dbReference>
<comment type="caution">
    <text evidence="1">The sequence shown here is derived from an EMBL/GenBank/DDBJ whole genome shotgun (WGS) entry which is preliminary data.</text>
</comment>
<proteinExistence type="predicted"/>
<dbReference type="Proteomes" id="UP001060085">
    <property type="component" value="Linkage Group LG04"/>
</dbReference>
<evidence type="ECO:0000313" key="1">
    <source>
        <dbReference type="EMBL" id="KAI5665800.1"/>
    </source>
</evidence>
<accession>A0ACC0AY61</accession>
<sequence length="614" mass="67625">MASFPLASSNRFLIAQENLKLYVGKSNSLGLYQTLNCSLSNSCYPSVSLPLLKVNYSFCKSRHSSIKVKSLINEKGNVEPHLEKRHNYFTGRKFSLRLRPRFRLFSKSLKRLPVRSMLNGLQTFLRKNARRVTLTTCLSIVFGLCLLFLKLTAIQSPKAVPYSDLISSLHNGVVEKVLFEEGTRRIYYNTNSLTTKHTQPSEDAVLVPGQEVFDASANNAVASNRKAGRSFLAKMSRGRASNPAWQFSTRKIDHDEGYLLTLMREKGTSYGSAPQSVLLSIRSLLITVLTLWVPLTPLMWLLYRQLSAANSPARKRRSNNQLIQFDDVEGVDAAKTELMEIVSCLQGAINYSKLGAKLPRGVLLVGPPGTGKTLLARAVAGEAGVPFFSVSASEFVELFVGRGAARIRDLFAVARKNAPSIIFIDELDAVGGKRGRSFNDERDQTLNQLLTEMDGFESDANVVVIAATNRPEALDQALCRPGRFSRKVFVGEPDEDGRKKILAIHFRGVPLEEDVDLICNLVASLTQGFVGADLANIVNEAALLAGRRGAECVSREDVMEAIERAKFGINDRQVSPTSIGRELGKLFPWMPSLIAKSDTRQDAAGGSLGYQTLS</sequence>
<reference evidence="2" key="1">
    <citation type="journal article" date="2023" name="Nat. Plants">
        <title>Single-cell RNA sequencing provides a high-resolution roadmap for understanding the multicellular compartmentation of specialized metabolism.</title>
        <authorList>
            <person name="Sun S."/>
            <person name="Shen X."/>
            <person name="Li Y."/>
            <person name="Li Y."/>
            <person name="Wang S."/>
            <person name="Li R."/>
            <person name="Zhang H."/>
            <person name="Shen G."/>
            <person name="Guo B."/>
            <person name="Wei J."/>
            <person name="Xu J."/>
            <person name="St-Pierre B."/>
            <person name="Chen S."/>
            <person name="Sun C."/>
        </authorList>
    </citation>
    <scope>NUCLEOTIDE SEQUENCE [LARGE SCALE GENOMIC DNA]</scope>
</reference>
<evidence type="ECO:0000313" key="2">
    <source>
        <dbReference type="Proteomes" id="UP001060085"/>
    </source>
</evidence>
<protein>
    <submittedName>
        <fullName evidence="1">Uncharacterized protein</fullName>
    </submittedName>
</protein>
<name>A0ACC0AY61_CATRO</name>
<keyword evidence="2" id="KW-1185">Reference proteome</keyword>
<gene>
    <name evidence="1" type="ORF">M9H77_15653</name>
</gene>